<comment type="caution">
    <text evidence="1">The sequence shown here is derived from an EMBL/GenBank/DDBJ whole genome shotgun (WGS) entry which is preliminary data.</text>
</comment>
<reference evidence="1" key="1">
    <citation type="submission" date="2023-10" db="EMBL/GenBank/DDBJ databases">
        <title>Genome assembly of Pristionchus species.</title>
        <authorList>
            <person name="Yoshida K."/>
            <person name="Sommer R.J."/>
        </authorList>
    </citation>
    <scope>NUCLEOTIDE SEQUENCE</scope>
    <source>
        <strain evidence="1">RS0144</strain>
    </source>
</reference>
<dbReference type="EMBL" id="BTSX01000002">
    <property type="protein sequence ID" value="GMS85001.1"/>
    <property type="molecule type" value="Genomic_DNA"/>
</dbReference>
<sequence length="121" mass="13398">SNLYKHAFRTYSINLMNMRYFILLSIALIAVYAASDADKSAIWNKMLKTCEDVSTGKITREQAVKQVEEATDGFNLTADDKKQMTTGTNLIKGIVDALGQMPQEARSAFKGLCDKSKLPVS</sequence>
<organism evidence="1 2">
    <name type="scientific">Pristionchus entomophagus</name>
    <dbReference type="NCBI Taxonomy" id="358040"/>
    <lineage>
        <taxon>Eukaryota</taxon>
        <taxon>Metazoa</taxon>
        <taxon>Ecdysozoa</taxon>
        <taxon>Nematoda</taxon>
        <taxon>Chromadorea</taxon>
        <taxon>Rhabditida</taxon>
        <taxon>Rhabditina</taxon>
        <taxon>Diplogasteromorpha</taxon>
        <taxon>Diplogasteroidea</taxon>
        <taxon>Neodiplogasteridae</taxon>
        <taxon>Pristionchus</taxon>
    </lineage>
</organism>
<dbReference type="AlphaFoldDB" id="A0AAV5SNQ9"/>
<gene>
    <name evidence="1" type="ORF">PENTCL1PPCAC_7176</name>
</gene>
<protein>
    <submittedName>
        <fullName evidence="1">Uncharacterized protein</fullName>
    </submittedName>
</protein>
<dbReference type="Proteomes" id="UP001432027">
    <property type="component" value="Unassembled WGS sequence"/>
</dbReference>
<keyword evidence="2" id="KW-1185">Reference proteome</keyword>
<evidence type="ECO:0000313" key="2">
    <source>
        <dbReference type="Proteomes" id="UP001432027"/>
    </source>
</evidence>
<name>A0AAV5SNQ9_9BILA</name>
<evidence type="ECO:0000313" key="1">
    <source>
        <dbReference type="EMBL" id="GMS85001.1"/>
    </source>
</evidence>
<proteinExistence type="predicted"/>
<feature type="non-terminal residue" evidence="1">
    <location>
        <position position="1"/>
    </location>
</feature>
<accession>A0AAV5SNQ9</accession>